<evidence type="ECO:0000313" key="1">
    <source>
        <dbReference type="EMBL" id="MBI1757118.1"/>
    </source>
</evidence>
<reference evidence="1" key="1">
    <citation type="submission" date="2020-07" db="EMBL/GenBank/DDBJ databases">
        <title>Huge and variable diversity of episymbiotic CPR bacteria and DPANN archaea in groundwater ecosystems.</title>
        <authorList>
            <person name="He C.Y."/>
            <person name="Keren R."/>
            <person name="Whittaker M."/>
            <person name="Farag I.F."/>
            <person name="Doudna J."/>
            <person name="Cate J.H.D."/>
            <person name="Banfield J.F."/>
        </authorList>
    </citation>
    <scope>NUCLEOTIDE SEQUENCE</scope>
    <source>
        <strain evidence="1">NC_groundwater_17_Pr7_B-0.1um_64_12</strain>
    </source>
</reference>
<gene>
    <name evidence="1" type="ORF">HYR64_08445</name>
</gene>
<evidence type="ECO:0000313" key="2">
    <source>
        <dbReference type="Proteomes" id="UP000727962"/>
    </source>
</evidence>
<proteinExistence type="predicted"/>
<dbReference type="AlphaFoldDB" id="A0A931LTD6"/>
<dbReference type="Proteomes" id="UP000727962">
    <property type="component" value="Unassembled WGS sequence"/>
</dbReference>
<name>A0A931LTD6_FIMGI</name>
<accession>A0A931LTD6</accession>
<sequence>MKKLGNRYLLGIGVVALLLLGYQGWVTLRRDEPLEQAATKVNASIESASARDLWGYLDAREIELLQLDQAKLQVMLDGVHRRLAKLRKDGGLDQERMAGGGALLASQTYRTADGAWVYLGFEVAKNAEGPRVSISYPLAMATAFAVAPEHNANEPLALQRERRLGHGYPTVQAEWSRAGIPGVVDHAVGFKLLTFESLISGTARNVAKLEARYARRASPPAPQPTP</sequence>
<comment type="caution">
    <text evidence="1">The sequence shown here is derived from an EMBL/GenBank/DDBJ whole genome shotgun (WGS) entry which is preliminary data.</text>
</comment>
<protein>
    <submittedName>
        <fullName evidence="1">Uncharacterized protein</fullName>
    </submittedName>
</protein>
<organism evidence="1 2">
    <name type="scientific">Fimbriimonas ginsengisoli</name>
    <dbReference type="NCBI Taxonomy" id="1005039"/>
    <lineage>
        <taxon>Bacteria</taxon>
        <taxon>Bacillati</taxon>
        <taxon>Armatimonadota</taxon>
        <taxon>Fimbriimonadia</taxon>
        <taxon>Fimbriimonadales</taxon>
        <taxon>Fimbriimonadaceae</taxon>
        <taxon>Fimbriimonas</taxon>
    </lineage>
</organism>
<dbReference type="EMBL" id="JACOSL010000052">
    <property type="protein sequence ID" value="MBI1757118.1"/>
    <property type="molecule type" value="Genomic_DNA"/>
</dbReference>